<sequence>MSHPQQPPVGHHDDVADVPHGVTAPDAPVPGGPERRRTGPGRTVLRLVGCLVVGAVVGTVGTVMFQASYPVGLILAIAATLAGSVTARAWGAWSGLTVYALGWMVATGVLAFVTGPGGDVIVPAHVESADWLRRNLSNAWLLGGVLAIVVTSFLPWSWFADESRPRRPRPL</sequence>
<dbReference type="InterPro" id="IPR046095">
    <property type="entry name" value="DUF6113"/>
</dbReference>
<reference evidence="3 4" key="1">
    <citation type="submission" date="2017-11" db="EMBL/GenBank/DDBJ databases">
        <title>Genomic Encyclopedia of Archaeal and Bacterial Type Strains, Phase II (KMG-II): From Individual Species to Whole Genera.</title>
        <authorList>
            <person name="Goeker M."/>
        </authorList>
    </citation>
    <scope>NUCLEOTIDE SEQUENCE [LARGE SCALE GENOMIC DNA]</scope>
    <source>
        <strain evidence="3 4">DSM 22413</strain>
    </source>
</reference>
<feature type="region of interest" description="Disordered" evidence="1">
    <location>
        <begin position="1"/>
        <end position="40"/>
    </location>
</feature>
<feature type="transmembrane region" description="Helical" evidence="2">
    <location>
        <begin position="98"/>
        <end position="118"/>
    </location>
</feature>
<comment type="caution">
    <text evidence="3">The sequence shown here is derived from an EMBL/GenBank/DDBJ whole genome shotgun (WGS) entry which is preliminary data.</text>
</comment>
<dbReference type="OrthoDB" id="3232343at2"/>
<evidence type="ECO:0000313" key="4">
    <source>
        <dbReference type="Proteomes" id="UP000231586"/>
    </source>
</evidence>
<dbReference type="EMBL" id="PGTZ01000006">
    <property type="protein sequence ID" value="PJI94635.1"/>
    <property type="molecule type" value="Genomic_DNA"/>
</dbReference>
<feature type="transmembrane region" description="Helical" evidence="2">
    <location>
        <begin position="71"/>
        <end position="91"/>
    </location>
</feature>
<keyword evidence="4" id="KW-1185">Reference proteome</keyword>
<dbReference type="AlphaFoldDB" id="A0A2M8WUK8"/>
<dbReference type="Proteomes" id="UP000231586">
    <property type="component" value="Unassembled WGS sequence"/>
</dbReference>
<name>A0A2M8WUK8_9MICO</name>
<evidence type="ECO:0000256" key="2">
    <source>
        <dbReference type="SAM" id="Phobius"/>
    </source>
</evidence>
<feature type="transmembrane region" description="Helical" evidence="2">
    <location>
        <begin position="44"/>
        <end position="65"/>
    </location>
</feature>
<proteinExistence type="predicted"/>
<accession>A0A2M8WUK8</accession>
<evidence type="ECO:0000313" key="3">
    <source>
        <dbReference type="EMBL" id="PJI94635.1"/>
    </source>
</evidence>
<protein>
    <submittedName>
        <fullName evidence="3">Uncharacterized protein</fullName>
    </submittedName>
</protein>
<keyword evidence="2" id="KW-0812">Transmembrane</keyword>
<dbReference type="RefSeq" id="WP_157803663.1">
    <property type="nucleotide sequence ID" value="NZ_PGTZ01000006.1"/>
</dbReference>
<gene>
    <name evidence="3" type="ORF">CLV34_0480</name>
</gene>
<dbReference type="Pfam" id="PF19608">
    <property type="entry name" value="DUF6113"/>
    <property type="match status" value="1"/>
</dbReference>
<feature type="transmembrane region" description="Helical" evidence="2">
    <location>
        <begin position="138"/>
        <end position="159"/>
    </location>
</feature>
<keyword evidence="2" id="KW-0472">Membrane</keyword>
<evidence type="ECO:0000256" key="1">
    <source>
        <dbReference type="SAM" id="MobiDB-lite"/>
    </source>
</evidence>
<keyword evidence="2" id="KW-1133">Transmembrane helix</keyword>
<organism evidence="3 4">
    <name type="scientific">Luteimicrobium subarcticum</name>
    <dbReference type="NCBI Taxonomy" id="620910"/>
    <lineage>
        <taxon>Bacteria</taxon>
        <taxon>Bacillati</taxon>
        <taxon>Actinomycetota</taxon>
        <taxon>Actinomycetes</taxon>
        <taxon>Micrococcales</taxon>
        <taxon>Luteimicrobium</taxon>
    </lineage>
</organism>